<accession>A0ABP9LME2</accession>
<name>A0ABP9LME2_9RHOB</name>
<evidence type="ECO:0000313" key="1">
    <source>
        <dbReference type="EMBL" id="GAA5079116.1"/>
    </source>
</evidence>
<keyword evidence="2" id="KW-1185">Reference proteome</keyword>
<reference evidence="2" key="1">
    <citation type="journal article" date="2019" name="Int. J. Syst. Evol. Microbiol.">
        <title>The Global Catalogue of Microorganisms (GCM) 10K type strain sequencing project: providing services to taxonomists for standard genome sequencing and annotation.</title>
        <authorList>
            <consortium name="The Broad Institute Genomics Platform"/>
            <consortium name="The Broad Institute Genome Sequencing Center for Infectious Disease"/>
            <person name="Wu L."/>
            <person name="Ma J."/>
        </authorList>
    </citation>
    <scope>NUCLEOTIDE SEQUENCE [LARGE SCALE GENOMIC DNA]</scope>
    <source>
        <strain evidence="2">JCM 18015</strain>
    </source>
</reference>
<evidence type="ECO:0000313" key="2">
    <source>
        <dbReference type="Proteomes" id="UP001499910"/>
    </source>
</evidence>
<gene>
    <name evidence="1" type="ORF">GCM10023209_30940</name>
</gene>
<protein>
    <recommendedName>
        <fullName evidence="3">Glyceraldehyde-3-phosphate dehydrogenase</fullName>
    </recommendedName>
</protein>
<organism evidence="1 2">
    <name type="scientific">[Roseibacterium] beibuensis</name>
    <dbReference type="NCBI Taxonomy" id="1193142"/>
    <lineage>
        <taxon>Bacteria</taxon>
        <taxon>Pseudomonadati</taxon>
        <taxon>Pseudomonadota</taxon>
        <taxon>Alphaproteobacteria</taxon>
        <taxon>Rhodobacterales</taxon>
        <taxon>Roseobacteraceae</taxon>
        <taxon>Roseicyclus</taxon>
    </lineage>
</organism>
<sequence>MTDKVALYLAIAILAAAGADALFNEGRILFMVAQRVLELLRWAAFWR</sequence>
<comment type="caution">
    <text evidence="1">The sequence shown here is derived from an EMBL/GenBank/DDBJ whole genome shotgun (WGS) entry which is preliminary data.</text>
</comment>
<dbReference type="EMBL" id="BAABHW010000005">
    <property type="protein sequence ID" value="GAA5079116.1"/>
    <property type="molecule type" value="Genomic_DNA"/>
</dbReference>
<evidence type="ECO:0008006" key="3">
    <source>
        <dbReference type="Google" id="ProtNLM"/>
    </source>
</evidence>
<proteinExistence type="predicted"/>
<dbReference type="Proteomes" id="UP001499910">
    <property type="component" value="Unassembled WGS sequence"/>
</dbReference>
<dbReference type="RefSeq" id="WP_222186978.1">
    <property type="nucleotide sequence ID" value="NZ_BAABHW010000005.1"/>
</dbReference>